<dbReference type="GO" id="GO:0006402">
    <property type="term" value="P:mRNA catabolic process"/>
    <property type="evidence" value="ECO:0007669"/>
    <property type="project" value="TreeGrafter"/>
</dbReference>
<dbReference type="SUPFAM" id="SSF50118">
    <property type="entry name" value="Cell growth inhibitor/plasmid maintenance toxic component"/>
    <property type="match status" value="1"/>
</dbReference>
<dbReference type="PIRSF" id="PIRSF033490">
    <property type="entry name" value="MazF"/>
    <property type="match status" value="1"/>
</dbReference>
<dbReference type="InterPro" id="IPR011067">
    <property type="entry name" value="Plasmid_toxin/cell-grow_inhib"/>
</dbReference>
<dbReference type="GO" id="GO:0004521">
    <property type="term" value="F:RNA endonuclease activity"/>
    <property type="evidence" value="ECO:0007669"/>
    <property type="project" value="TreeGrafter"/>
</dbReference>
<reference evidence="1" key="1">
    <citation type="submission" date="2016-10" db="EMBL/GenBank/DDBJ databases">
        <authorList>
            <person name="de Groot N.N."/>
        </authorList>
    </citation>
    <scope>NUCLEOTIDE SEQUENCE</scope>
</reference>
<evidence type="ECO:0000313" key="1">
    <source>
        <dbReference type="EMBL" id="SFV86808.1"/>
    </source>
</evidence>
<dbReference type="InterPro" id="IPR003477">
    <property type="entry name" value="PemK-like"/>
</dbReference>
<proteinExistence type="predicted"/>
<gene>
    <name evidence="1" type="ORF">MNB_SUP05-SYMBIONT-4-34</name>
</gene>
<organism evidence="1">
    <name type="scientific">hydrothermal vent metagenome</name>
    <dbReference type="NCBI Taxonomy" id="652676"/>
    <lineage>
        <taxon>unclassified sequences</taxon>
        <taxon>metagenomes</taxon>
        <taxon>ecological metagenomes</taxon>
    </lineage>
</organism>
<accession>A0A1W1DYY4</accession>
<dbReference type="PANTHER" id="PTHR33988:SF2">
    <property type="entry name" value="ENDORIBONUCLEASE MAZF"/>
    <property type="match status" value="1"/>
</dbReference>
<dbReference type="Pfam" id="PF02452">
    <property type="entry name" value="PemK_toxin"/>
    <property type="match status" value="1"/>
</dbReference>
<dbReference type="EMBL" id="FPHY01000111">
    <property type="protein sequence ID" value="SFV86808.1"/>
    <property type="molecule type" value="Genomic_DNA"/>
</dbReference>
<dbReference type="GO" id="GO:0003677">
    <property type="term" value="F:DNA binding"/>
    <property type="evidence" value="ECO:0007669"/>
    <property type="project" value="InterPro"/>
</dbReference>
<protein>
    <submittedName>
        <fullName evidence="1">Programmed cell death toxin YdcE</fullName>
    </submittedName>
</protein>
<sequence length="115" mass="13148">MILVRGEIYLANLNPSRGAEIGKIRPVLVIQSNELNNIGHPTVNILPLTSRLKDDTFLRTRIQKRDQLEQDSDVICDYIRAIDVSKFTSNALTKLTLNEMQQIQRKLGWILGFND</sequence>
<dbReference type="PANTHER" id="PTHR33988">
    <property type="entry name" value="ENDORIBONUCLEASE MAZF-RELATED"/>
    <property type="match status" value="1"/>
</dbReference>
<dbReference type="GO" id="GO:0016075">
    <property type="term" value="P:rRNA catabolic process"/>
    <property type="evidence" value="ECO:0007669"/>
    <property type="project" value="TreeGrafter"/>
</dbReference>
<dbReference type="Gene3D" id="2.30.30.110">
    <property type="match status" value="1"/>
</dbReference>
<name>A0A1W1DYY4_9ZZZZ</name>
<dbReference type="AlphaFoldDB" id="A0A1W1DYY4"/>